<dbReference type="KEGG" id="pshi:SAMEA2665130_2633"/>
<comment type="caution">
    <text evidence="1">The sequence shown here is derived from an EMBL/GenBank/DDBJ whole genome shotgun (WGS) entry which is preliminary data.</text>
</comment>
<dbReference type="EMBL" id="JAFNAA010000005">
    <property type="protein sequence ID" value="MBO1107922.1"/>
    <property type="molecule type" value="Genomic_DNA"/>
</dbReference>
<evidence type="ECO:0000313" key="1">
    <source>
        <dbReference type="EMBL" id="MBO1107922.1"/>
    </source>
</evidence>
<reference evidence="1" key="1">
    <citation type="submission" date="2021-03" db="EMBL/GenBank/DDBJ databases">
        <title>Plesiomonas shigelloides zfcc0051, isolated from zebrafish feces.</title>
        <authorList>
            <person name="Vanderhoek Z."/>
            <person name="Gaulke C."/>
        </authorList>
    </citation>
    <scope>NUCLEOTIDE SEQUENCE</scope>
    <source>
        <strain evidence="1">Zfcc0051</strain>
    </source>
</reference>
<gene>
    <name evidence="1" type="ORF">J2R62_06745</name>
</gene>
<sequence>MLSLSSLLLHGRHANPLRVMRLSLRQALLASVSATLLLSTPAHALSMADISVRPYFDAGNEMTAFDEWHVASGVSVSITPEWQWFIANQVGTSQTAAQAYNGGDTGAANSNGVVSGVSYQWSQNLRLESRIGRENRPNAQQSSIAFGSALSLTRSLAVKAGMNVQTTTLPSNPQTDVQLGLGLGVTF</sequence>
<dbReference type="AlphaFoldDB" id="A0A8I2B5D9"/>
<dbReference type="RefSeq" id="WP_010864663.1">
    <property type="nucleotide sequence ID" value="NZ_CP050969.1"/>
</dbReference>
<accession>A0A8I2B5D9</accession>
<organism evidence="1 2">
    <name type="scientific">Plesiomonas shigelloides</name>
    <name type="common">Aeromonas shigelloides</name>
    <dbReference type="NCBI Taxonomy" id="703"/>
    <lineage>
        <taxon>Bacteria</taxon>
        <taxon>Pseudomonadati</taxon>
        <taxon>Pseudomonadota</taxon>
        <taxon>Gammaproteobacteria</taxon>
        <taxon>Enterobacterales</taxon>
        <taxon>Enterobacteriaceae</taxon>
        <taxon>Plesiomonas</taxon>
    </lineage>
</organism>
<evidence type="ECO:0000313" key="2">
    <source>
        <dbReference type="Proteomes" id="UP000664658"/>
    </source>
</evidence>
<name>A0A8I2B5D9_PLESH</name>
<dbReference type="Proteomes" id="UP000664658">
    <property type="component" value="Unassembled WGS sequence"/>
</dbReference>
<dbReference type="GeneID" id="69704401"/>
<protein>
    <submittedName>
        <fullName evidence="1">Uncharacterized protein</fullName>
    </submittedName>
</protein>
<proteinExistence type="predicted"/>